<evidence type="ECO:0000256" key="1">
    <source>
        <dbReference type="ARBA" id="ARBA00023163"/>
    </source>
</evidence>
<sequence length="203" mass="23336">MDVTQVYLSRTHLLDILKDQGYNVSNYDHYNLSMVGSMMDNKRLDLQLTHASGKQVFIKYHLDTKLVIPTVTCSLFDEVDGEPPILKKSDDLIIIAKSDPNDTMIADMNKLWNDSSIYVSVINIKRLQFNILKHAIVPKHVLLNDEEKEAFFQKYHIQSNADLPTISRYDAVAQVLCMRPGMVCRIHRKSKTAVTTLYYRVCV</sequence>
<dbReference type="InterPro" id="IPR035913">
    <property type="entry name" value="RPB5-like_sf"/>
</dbReference>
<evidence type="ECO:0000259" key="2">
    <source>
        <dbReference type="Pfam" id="PF01191"/>
    </source>
</evidence>
<dbReference type="GO" id="GO:0005736">
    <property type="term" value="C:RNA polymerase I complex"/>
    <property type="evidence" value="ECO:0007669"/>
    <property type="project" value="TreeGrafter"/>
</dbReference>
<reference evidence="3" key="1">
    <citation type="journal article" date="2020" name="Nature">
        <title>Giant virus diversity and host interactions through global metagenomics.</title>
        <authorList>
            <person name="Schulz F."/>
            <person name="Roux S."/>
            <person name="Paez-Espino D."/>
            <person name="Jungbluth S."/>
            <person name="Walsh D.A."/>
            <person name="Denef V.J."/>
            <person name="McMahon K.D."/>
            <person name="Konstantinidis K.T."/>
            <person name="Eloe-Fadrosh E.A."/>
            <person name="Kyrpides N.C."/>
            <person name="Woyke T."/>
        </authorList>
    </citation>
    <scope>NUCLEOTIDE SEQUENCE</scope>
    <source>
        <strain evidence="3">GVMAG-M-3300023184-17</strain>
    </source>
</reference>
<dbReference type="PANTHER" id="PTHR10535:SF0">
    <property type="entry name" value="DNA-DIRECTED RNA POLYMERASES I, II, AND III SUBUNIT RPABC1"/>
    <property type="match status" value="1"/>
</dbReference>
<dbReference type="Gene3D" id="3.90.940.20">
    <property type="entry name" value="RPB5-like RNA polymerase subunit"/>
    <property type="match status" value="1"/>
</dbReference>
<dbReference type="GO" id="GO:0042797">
    <property type="term" value="P:tRNA transcription by RNA polymerase III"/>
    <property type="evidence" value="ECO:0007669"/>
    <property type="project" value="TreeGrafter"/>
</dbReference>
<dbReference type="GO" id="GO:0006362">
    <property type="term" value="P:transcription elongation by RNA polymerase I"/>
    <property type="evidence" value="ECO:0007669"/>
    <property type="project" value="TreeGrafter"/>
</dbReference>
<evidence type="ECO:0000313" key="3">
    <source>
        <dbReference type="EMBL" id="QHT85440.1"/>
    </source>
</evidence>
<dbReference type="InterPro" id="IPR014381">
    <property type="entry name" value="Arch_Rpo5/euc_Rpb5"/>
</dbReference>
<dbReference type="Pfam" id="PF01191">
    <property type="entry name" value="RNA_pol_Rpb5_C"/>
    <property type="match status" value="1"/>
</dbReference>
<dbReference type="SUPFAM" id="SSF55287">
    <property type="entry name" value="RPB5-like RNA polymerase subunit"/>
    <property type="match status" value="1"/>
</dbReference>
<dbReference type="GO" id="GO:0005666">
    <property type="term" value="C:RNA polymerase III complex"/>
    <property type="evidence" value="ECO:0007669"/>
    <property type="project" value="TreeGrafter"/>
</dbReference>
<keyword evidence="1" id="KW-0804">Transcription</keyword>
<dbReference type="InterPro" id="IPR000783">
    <property type="entry name" value="RNA_pol_subH/Rpb5_C"/>
</dbReference>
<organism evidence="3">
    <name type="scientific">viral metagenome</name>
    <dbReference type="NCBI Taxonomy" id="1070528"/>
    <lineage>
        <taxon>unclassified sequences</taxon>
        <taxon>metagenomes</taxon>
        <taxon>organismal metagenomes</taxon>
    </lineage>
</organism>
<protein>
    <recommendedName>
        <fullName evidence="2">RNA polymerase subunit H/Rpb5 C-terminal domain-containing protein</fullName>
    </recommendedName>
</protein>
<name>A0A6C0HYH1_9ZZZZ</name>
<dbReference type="GO" id="GO:0003899">
    <property type="term" value="F:DNA-directed RNA polymerase activity"/>
    <property type="evidence" value="ECO:0007669"/>
    <property type="project" value="InterPro"/>
</dbReference>
<dbReference type="GO" id="GO:0006366">
    <property type="term" value="P:transcription by RNA polymerase II"/>
    <property type="evidence" value="ECO:0007669"/>
    <property type="project" value="TreeGrafter"/>
</dbReference>
<dbReference type="AlphaFoldDB" id="A0A6C0HYH1"/>
<dbReference type="PIRSF" id="PIRSF000747">
    <property type="entry name" value="RPB5"/>
    <property type="match status" value="1"/>
</dbReference>
<dbReference type="GO" id="GO:0005665">
    <property type="term" value="C:RNA polymerase II, core complex"/>
    <property type="evidence" value="ECO:0007669"/>
    <property type="project" value="TreeGrafter"/>
</dbReference>
<proteinExistence type="predicted"/>
<accession>A0A6C0HYH1</accession>
<feature type="domain" description="RNA polymerase subunit H/Rpb5 C-terminal" evidence="2">
    <location>
        <begin position="129"/>
        <end position="202"/>
    </location>
</feature>
<dbReference type="EMBL" id="MN740041">
    <property type="protein sequence ID" value="QHT85440.1"/>
    <property type="molecule type" value="Genomic_DNA"/>
</dbReference>
<dbReference type="GO" id="GO:0003677">
    <property type="term" value="F:DNA binding"/>
    <property type="evidence" value="ECO:0007669"/>
    <property type="project" value="InterPro"/>
</dbReference>
<dbReference type="PANTHER" id="PTHR10535">
    <property type="entry name" value="DNA-DIRECTED RNA POLYMERASES I, II, AND III SUBUNIT RPABC1"/>
    <property type="match status" value="1"/>
</dbReference>